<dbReference type="RefSeq" id="XP_010432693.1">
    <property type="nucleotide sequence ID" value="XM_010434391.2"/>
</dbReference>
<dbReference type="EC" id="1.15.1.1" evidence="2"/>
<dbReference type="GeneID" id="104716918"/>
<keyword evidence="7" id="KW-1185">Reference proteome</keyword>
<dbReference type="Pfam" id="PF00081">
    <property type="entry name" value="Sod_Fe_N"/>
    <property type="match status" value="1"/>
</dbReference>
<evidence type="ECO:0000256" key="2">
    <source>
        <dbReference type="ARBA" id="ARBA00012682"/>
    </source>
</evidence>
<feature type="compositionally biased region" description="Acidic residues" evidence="5">
    <location>
        <begin position="165"/>
        <end position="193"/>
    </location>
</feature>
<dbReference type="PANTHER" id="PTHR42769">
    <property type="entry name" value="SUPEROXIDE DISMUTASE"/>
    <property type="match status" value="1"/>
</dbReference>
<dbReference type="SUPFAM" id="SSF54719">
    <property type="entry name" value="Fe,Mn superoxide dismutase (SOD), C-terminal domain"/>
    <property type="match status" value="1"/>
</dbReference>
<feature type="domain" description="Manganese/iron superoxide dismutase N-terminal" evidence="6">
    <location>
        <begin position="55"/>
        <end position="112"/>
    </location>
</feature>
<keyword evidence="3" id="KW-0479">Metal-binding</keyword>
<protein>
    <recommendedName>
        <fullName evidence="2">superoxide dismutase</fullName>
        <ecNumber evidence="2">1.15.1.1</ecNumber>
    </recommendedName>
</protein>
<evidence type="ECO:0000256" key="4">
    <source>
        <dbReference type="ARBA" id="ARBA00023002"/>
    </source>
</evidence>
<comment type="similarity">
    <text evidence="1">Belongs to the iron/manganese superoxide dismutase family.</text>
</comment>
<name>A0ABM0TX17_CAMSA</name>
<dbReference type="SUPFAM" id="SSF46609">
    <property type="entry name" value="Fe,Mn superoxide dismutase (SOD), N-terminal domain"/>
    <property type="match status" value="1"/>
</dbReference>
<reference evidence="7" key="1">
    <citation type="journal article" date="2014" name="Nat. Commun.">
        <title>The emerging biofuel crop Camelina sativa retains a highly undifferentiated hexaploid genome structure.</title>
        <authorList>
            <person name="Kagale S."/>
            <person name="Koh C."/>
            <person name="Nixon J."/>
            <person name="Bollina V."/>
            <person name="Clarke W.E."/>
            <person name="Tuteja R."/>
            <person name="Spillane C."/>
            <person name="Robinson S.J."/>
            <person name="Links M.G."/>
            <person name="Clarke C."/>
            <person name="Higgins E.E."/>
            <person name="Huebert T."/>
            <person name="Sharpe A.G."/>
            <person name="Parkin I.A."/>
        </authorList>
    </citation>
    <scope>NUCLEOTIDE SEQUENCE [LARGE SCALE GENOMIC DNA]</scope>
    <source>
        <strain evidence="7">cv. DH55</strain>
    </source>
</reference>
<evidence type="ECO:0000256" key="3">
    <source>
        <dbReference type="ARBA" id="ARBA00022723"/>
    </source>
</evidence>
<reference evidence="8" key="2">
    <citation type="submission" date="2025-08" db="UniProtKB">
        <authorList>
            <consortium name="RefSeq"/>
        </authorList>
    </citation>
    <scope>IDENTIFICATION</scope>
    <source>
        <tissue evidence="8">Leaf</tissue>
    </source>
</reference>
<dbReference type="Proteomes" id="UP000694864">
    <property type="component" value="Chromosome 10"/>
</dbReference>
<dbReference type="InterPro" id="IPR019831">
    <property type="entry name" value="Mn/Fe_SOD_N"/>
</dbReference>
<organism evidence="7 8">
    <name type="scientific">Camelina sativa</name>
    <name type="common">False flax</name>
    <name type="synonym">Myagrum sativum</name>
    <dbReference type="NCBI Taxonomy" id="90675"/>
    <lineage>
        <taxon>Eukaryota</taxon>
        <taxon>Viridiplantae</taxon>
        <taxon>Streptophyta</taxon>
        <taxon>Embryophyta</taxon>
        <taxon>Tracheophyta</taxon>
        <taxon>Spermatophyta</taxon>
        <taxon>Magnoliopsida</taxon>
        <taxon>eudicotyledons</taxon>
        <taxon>Gunneridae</taxon>
        <taxon>Pentapetalae</taxon>
        <taxon>rosids</taxon>
        <taxon>malvids</taxon>
        <taxon>Brassicales</taxon>
        <taxon>Brassicaceae</taxon>
        <taxon>Camelineae</taxon>
        <taxon>Camelina</taxon>
    </lineage>
</organism>
<dbReference type="PANTHER" id="PTHR42769:SF3">
    <property type="entry name" value="SUPEROXIDE DISMUTASE [FE] 2, CHLOROPLASTIC"/>
    <property type="match status" value="1"/>
</dbReference>
<gene>
    <name evidence="8" type="primary">LOC104716918</name>
</gene>
<evidence type="ECO:0000256" key="5">
    <source>
        <dbReference type="SAM" id="MobiDB-lite"/>
    </source>
</evidence>
<evidence type="ECO:0000313" key="8">
    <source>
        <dbReference type="RefSeq" id="XP_010432693.1"/>
    </source>
</evidence>
<dbReference type="InterPro" id="IPR036324">
    <property type="entry name" value="Mn/Fe_SOD_N_sf"/>
</dbReference>
<dbReference type="InterPro" id="IPR036314">
    <property type="entry name" value="SOD_C_sf"/>
</dbReference>
<sequence>MMTFAVTAISSSSLSYSPLLLHSQGPNRRLLHWKRNEKRRLATKVAGSGVITAGFELKPPPYPLDALEPHMSRETLDYHWGKHHRTYVENLNKQIVGTDLDALSLEEVVLLSYNRGNMLPAFNNAAKNRRAEYINTFMEKLVSWETVNTRLEAAMVRATQREQEGTDTEEEANPDDEEPEVYLDSDIDVSEVD</sequence>
<proteinExistence type="inferred from homology"/>
<evidence type="ECO:0000259" key="6">
    <source>
        <dbReference type="Pfam" id="PF00081"/>
    </source>
</evidence>
<evidence type="ECO:0000313" key="7">
    <source>
        <dbReference type="Proteomes" id="UP000694864"/>
    </source>
</evidence>
<evidence type="ECO:0000256" key="1">
    <source>
        <dbReference type="ARBA" id="ARBA00008714"/>
    </source>
</evidence>
<dbReference type="Gene3D" id="1.10.287.990">
    <property type="entry name" value="Fe,Mn superoxide dismutase (SOD) domain"/>
    <property type="match status" value="1"/>
</dbReference>
<keyword evidence="4" id="KW-0560">Oxidoreductase</keyword>
<accession>A0ABM0TX17</accession>
<feature type="region of interest" description="Disordered" evidence="5">
    <location>
        <begin position="158"/>
        <end position="193"/>
    </location>
</feature>